<gene>
    <name evidence="9" type="primary">exbD1</name>
    <name evidence="9" type="ORF">ROR02_31730</name>
</gene>
<evidence type="ECO:0000256" key="5">
    <source>
        <dbReference type="ARBA" id="ARBA00022989"/>
    </source>
</evidence>
<keyword evidence="7" id="KW-0653">Protein transport</keyword>
<dbReference type="EMBL" id="BJZO01000162">
    <property type="protein sequence ID" value="GEO83042.1"/>
    <property type="molecule type" value="Genomic_DNA"/>
</dbReference>
<dbReference type="InterPro" id="IPR003400">
    <property type="entry name" value="ExbD"/>
</dbReference>
<evidence type="ECO:0000313" key="9">
    <source>
        <dbReference type="EMBL" id="GEO83042.1"/>
    </source>
</evidence>
<protein>
    <submittedName>
        <fullName evidence="9">Biopolymer transporter ExbD</fullName>
    </submittedName>
</protein>
<keyword evidence="10" id="KW-1185">Reference proteome</keyword>
<keyword evidence="3" id="KW-1003">Cell membrane</keyword>
<dbReference type="RefSeq" id="WP_147165082.1">
    <property type="nucleotide sequence ID" value="NZ_BJZO01000162.1"/>
</dbReference>
<comment type="subcellular location">
    <subcellularLocation>
        <location evidence="1">Cell membrane</location>
        <topology evidence="1">Single-pass membrane protein</topology>
    </subcellularLocation>
    <subcellularLocation>
        <location evidence="7">Cell membrane</location>
        <topology evidence="7">Single-pass type II membrane protein</topology>
    </subcellularLocation>
</comment>
<evidence type="ECO:0000256" key="7">
    <source>
        <dbReference type="RuleBase" id="RU003879"/>
    </source>
</evidence>
<reference evidence="9 10" key="1">
    <citation type="submission" date="2019-07" db="EMBL/GenBank/DDBJ databases">
        <title>Whole genome shotgun sequence of Rhodospirillum oryzae NBRC 107573.</title>
        <authorList>
            <person name="Hosoyama A."/>
            <person name="Uohara A."/>
            <person name="Ohji S."/>
            <person name="Ichikawa N."/>
        </authorList>
    </citation>
    <scope>NUCLEOTIDE SEQUENCE [LARGE SCALE GENOMIC DNA]</scope>
    <source>
        <strain evidence="9 10">NBRC 107573</strain>
    </source>
</reference>
<sequence length="144" mass="14877">MSLFAEDADELPGPLAGINTTPLVDVMLVLLIIFLITVPVVVAQGGIRLPRETTRAVVEEPGTVTLGIAREGTVSLNGVPLADTNALIGALRAVAARAVVPAVHVRADVEAPYAAVGRVLAACRTAGLQRIGFVTQPAARERAP</sequence>
<proteinExistence type="inferred from homology"/>
<name>A0A512HC64_9PROT</name>
<keyword evidence="4 7" id="KW-0812">Transmembrane</keyword>
<keyword evidence="7" id="KW-0813">Transport</keyword>
<comment type="similarity">
    <text evidence="2 7">Belongs to the ExbD/TolR family.</text>
</comment>
<dbReference type="PANTHER" id="PTHR30558:SF7">
    <property type="entry name" value="TOL-PAL SYSTEM PROTEIN TOLR"/>
    <property type="match status" value="1"/>
</dbReference>
<dbReference type="Proteomes" id="UP000321567">
    <property type="component" value="Unassembled WGS sequence"/>
</dbReference>
<accession>A0A512HC64</accession>
<evidence type="ECO:0000313" key="10">
    <source>
        <dbReference type="Proteomes" id="UP000321567"/>
    </source>
</evidence>
<dbReference type="AlphaFoldDB" id="A0A512HC64"/>
<dbReference type="Gene3D" id="3.30.420.270">
    <property type="match status" value="1"/>
</dbReference>
<dbReference type="OrthoDB" id="9798629at2"/>
<evidence type="ECO:0000256" key="4">
    <source>
        <dbReference type="ARBA" id="ARBA00022692"/>
    </source>
</evidence>
<comment type="caution">
    <text evidence="9">The sequence shown here is derived from an EMBL/GenBank/DDBJ whole genome shotgun (WGS) entry which is preliminary data.</text>
</comment>
<evidence type="ECO:0000256" key="8">
    <source>
        <dbReference type="SAM" id="Phobius"/>
    </source>
</evidence>
<keyword evidence="5 8" id="KW-1133">Transmembrane helix</keyword>
<dbReference type="Pfam" id="PF02472">
    <property type="entry name" value="ExbD"/>
    <property type="match status" value="1"/>
</dbReference>
<keyword evidence="6 8" id="KW-0472">Membrane</keyword>
<organism evidence="9 10">
    <name type="scientific">Pararhodospirillum oryzae</name>
    <dbReference type="NCBI Taxonomy" id="478448"/>
    <lineage>
        <taxon>Bacteria</taxon>
        <taxon>Pseudomonadati</taxon>
        <taxon>Pseudomonadota</taxon>
        <taxon>Alphaproteobacteria</taxon>
        <taxon>Rhodospirillales</taxon>
        <taxon>Rhodospirillaceae</taxon>
        <taxon>Pararhodospirillum</taxon>
    </lineage>
</organism>
<evidence type="ECO:0000256" key="3">
    <source>
        <dbReference type="ARBA" id="ARBA00022475"/>
    </source>
</evidence>
<dbReference type="GO" id="GO:0022857">
    <property type="term" value="F:transmembrane transporter activity"/>
    <property type="evidence" value="ECO:0007669"/>
    <property type="project" value="InterPro"/>
</dbReference>
<dbReference type="GO" id="GO:0005886">
    <property type="term" value="C:plasma membrane"/>
    <property type="evidence" value="ECO:0007669"/>
    <property type="project" value="UniProtKB-SubCell"/>
</dbReference>
<evidence type="ECO:0000256" key="2">
    <source>
        <dbReference type="ARBA" id="ARBA00005811"/>
    </source>
</evidence>
<feature type="transmembrane region" description="Helical" evidence="8">
    <location>
        <begin position="20"/>
        <end position="42"/>
    </location>
</feature>
<dbReference type="PANTHER" id="PTHR30558">
    <property type="entry name" value="EXBD MEMBRANE COMPONENT OF PMF-DRIVEN MACROMOLECULE IMPORT SYSTEM"/>
    <property type="match status" value="1"/>
</dbReference>
<evidence type="ECO:0000256" key="6">
    <source>
        <dbReference type="ARBA" id="ARBA00023136"/>
    </source>
</evidence>
<dbReference type="GO" id="GO:0015031">
    <property type="term" value="P:protein transport"/>
    <property type="evidence" value="ECO:0007669"/>
    <property type="project" value="UniProtKB-KW"/>
</dbReference>
<evidence type="ECO:0000256" key="1">
    <source>
        <dbReference type="ARBA" id="ARBA00004162"/>
    </source>
</evidence>